<proteinExistence type="predicted"/>
<evidence type="ECO:0000313" key="2">
    <source>
        <dbReference type="EMBL" id="MDR6241549.1"/>
    </source>
</evidence>
<accession>A0AAE3XTT1</accession>
<evidence type="ECO:0000256" key="1">
    <source>
        <dbReference type="SAM" id="Phobius"/>
    </source>
</evidence>
<dbReference type="AlphaFoldDB" id="A0AAE3XTT1"/>
<dbReference type="Proteomes" id="UP001185092">
    <property type="component" value="Unassembled WGS sequence"/>
</dbReference>
<keyword evidence="1" id="KW-0472">Membrane</keyword>
<gene>
    <name evidence="2" type="ORF">HNQ88_004636</name>
</gene>
<dbReference type="EMBL" id="JAVDQD010000009">
    <property type="protein sequence ID" value="MDR6241549.1"/>
    <property type="molecule type" value="Genomic_DNA"/>
</dbReference>
<comment type="caution">
    <text evidence="2">The sequence shown here is derived from an EMBL/GenBank/DDBJ whole genome shotgun (WGS) entry which is preliminary data.</text>
</comment>
<feature type="transmembrane region" description="Helical" evidence="1">
    <location>
        <begin position="38"/>
        <end position="66"/>
    </location>
</feature>
<keyword evidence="1" id="KW-0812">Transmembrane</keyword>
<feature type="transmembrane region" description="Helical" evidence="1">
    <location>
        <begin position="78"/>
        <end position="97"/>
    </location>
</feature>
<feature type="transmembrane region" description="Helical" evidence="1">
    <location>
        <begin position="117"/>
        <end position="140"/>
    </location>
</feature>
<evidence type="ECO:0000313" key="3">
    <source>
        <dbReference type="Proteomes" id="UP001185092"/>
    </source>
</evidence>
<protein>
    <submittedName>
        <fullName evidence="2">Uncharacterized protein</fullName>
    </submittedName>
</protein>
<organism evidence="2 3">
    <name type="scientific">Aureibacter tunicatorum</name>
    <dbReference type="NCBI Taxonomy" id="866807"/>
    <lineage>
        <taxon>Bacteria</taxon>
        <taxon>Pseudomonadati</taxon>
        <taxon>Bacteroidota</taxon>
        <taxon>Cytophagia</taxon>
        <taxon>Cytophagales</taxon>
        <taxon>Persicobacteraceae</taxon>
        <taxon>Aureibacter</taxon>
    </lineage>
</organism>
<sequence length="149" mass="17176">MSDRNLFSLAFAIFFTLTFLSCISLRLPFIYYPLDYGATGFLTLFLLTSWLCFGLVYVNLPVLNWIYKKFELEVNPIIFYPFTTVFILQFLTLAIGYLESSFMLSTGGDWMYLYKGISNSLVFILTGNITAIVTSAIYGYNNKKLKLQY</sequence>
<dbReference type="PROSITE" id="PS51257">
    <property type="entry name" value="PROKAR_LIPOPROTEIN"/>
    <property type="match status" value="1"/>
</dbReference>
<keyword evidence="1" id="KW-1133">Transmembrane helix</keyword>
<reference evidence="2" key="1">
    <citation type="submission" date="2023-07" db="EMBL/GenBank/DDBJ databases">
        <title>Genomic Encyclopedia of Type Strains, Phase IV (KMG-IV): sequencing the most valuable type-strain genomes for metagenomic binning, comparative biology and taxonomic classification.</title>
        <authorList>
            <person name="Goeker M."/>
        </authorList>
    </citation>
    <scope>NUCLEOTIDE SEQUENCE</scope>
    <source>
        <strain evidence="2">DSM 26174</strain>
    </source>
</reference>
<dbReference type="RefSeq" id="WP_309942422.1">
    <property type="nucleotide sequence ID" value="NZ_AP025307.1"/>
</dbReference>
<name>A0AAE3XTT1_9BACT</name>
<keyword evidence="3" id="KW-1185">Reference proteome</keyword>